<dbReference type="Pfam" id="PF19279">
    <property type="entry name" value="YegS_C"/>
    <property type="match status" value="1"/>
</dbReference>
<evidence type="ECO:0000256" key="6">
    <source>
        <dbReference type="ARBA" id="ARBA00022840"/>
    </source>
</evidence>
<dbReference type="SUPFAM" id="SSF111331">
    <property type="entry name" value="NAD kinase/diacylglycerol kinase-like"/>
    <property type="match status" value="1"/>
</dbReference>
<evidence type="ECO:0000256" key="4">
    <source>
        <dbReference type="ARBA" id="ARBA00022741"/>
    </source>
</evidence>
<keyword evidence="8" id="KW-1208">Phospholipid metabolism</keyword>
<gene>
    <name evidence="10" type="ORF">H9908_05390</name>
</gene>
<dbReference type="SMART" id="SM00046">
    <property type="entry name" value="DAGKc"/>
    <property type="match status" value="1"/>
</dbReference>
<evidence type="ECO:0000256" key="1">
    <source>
        <dbReference type="ARBA" id="ARBA00001946"/>
    </source>
</evidence>
<dbReference type="Gene3D" id="3.40.50.10330">
    <property type="entry name" value="Probable inorganic polyphosphate/atp-NAD kinase, domain 1"/>
    <property type="match status" value="1"/>
</dbReference>
<reference evidence="10" key="1">
    <citation type="journal article" date="2021" name="PeerJ">
        <title>Extensive microbial diversity within the chicken gut microbiome revealed by metagenomics and culture.</title>
        <authorList>
            <person name="Gilroy R."/>
            <person name="Ravi A."/>
            <person name="Getino M."/>
            <person name="Pursley I."/>
            <person name="Horton D.L."/>
            <person name="Alikhan N.F."/>
            <person name="Baker D."/>
            <person name="Gharbi K."/>
            <person name="Hall N."/>
            <person name="Watson M."/>
            <person name="Adriaenssens E.M."/>
            <person name="Foster-Nyarko E."/>
            <person name="Jarju S."/>
            <person name="Secka A."/>
            <person name="Antonio M."/>
            <person name="Oren A."/>
            <person name="Chaudhuri R.R."/>
            <person name="La Ragione R."/>
            <person name="Hildebrand F."/>
            <person name="Pallen M.J."/>
        </authorList>
    </citation>
    <scope>NUCLEOTIDE SEQUENCE</scope>
    <source>
        <strain evidence="10">ChiHjej10B9-4811</strain>
    </source>
</reference>
<proteinExistence type="inferred from homology"/>
<reference evidence="10" key="2">
    <citation type="submission" date="2021-04" db="EMBL/GenBank/DDBJ databases">
        <authorList>
            <person name="Gilroy R."/>
        </authorList>
    </citation>
    <scope>NUCLEOTIDE SEQUENCE</scope>
    <source>
        <strain evidence="10">ChiHjej10B9-4811</strain>
    </source>
</reference>
<dbReference type="Gene3D" id="2.60.200.40">
    <property type="match status" value="1"/>
</dbReference>
<keyword evidence="6" id="KW-0067">ATP-binding</keyword>
<feature type="domain" description="DAGKc" evidence="9">
    <location>
        <begin position="50"/>
        <end position="180"/>
    </location>
</feature>
<dbReference type="EMBL" id="DWUS01000122">
    <property type="protein sequence ID" value="HJD51281.1"/>
    <property type="molecule type" value="Genomic_DNA"/>
</dbReference>
<keyword evidence="5 10" id="KW-0418">Kinase</keyword>
<dbReference type="InterPro" id="IPR016064">
    <property type="entry name" value="NAD/diacylglycerol_kinase_sf"/>
</dbReference>
<dbReference type="PANTHER" id="PTHR12358">
    <property type="entry name" value="SPHINGOSINE KINASE"/>
    <property type="match status" value="1"/>
</dbReference>
<evidence type="ECO:0000259" key="9">
    <source>
        <dbReference type="PROSITE" id="PS50146"/>
    </source>
</evidence>
<keyword evidence="7" id="KW-0594">Phospholipid biosynthesis</keyword>
<organism evidence="10 11">
    <name type="scientific">Candidatus Rothia avistercoris</name>
    <dbReference type="NCBI Taxonomy" id="2840479"/>
    <lineage>
        <taxon>Bacteria</taxon>
        <taxon>Bacillati</taxon>
        <taxon>Actinomycetota</taxon>
        <taxon>Actinomycetes</taxon>
        <taxon>Micrococcales</taxon>
        <taxon>Micrococcaceae</taxon>
        <taxon>Rothia</taxon>
    </lineage>
</organism>
<comment type="similarity">
    <text evidence="2">Belongs to the diacylglycerol/lipid kinase family.</text>
</comment>
<comment type="caution">
    <text evidence="10">The sequence shown here is derived from an EMBL/GenBank/DDBJ whole genome shotgun (WGS) entry which is preliminary data.</text>
</comment>
<evidence type="ECO:0000256" key="2">
    <source>
        <dbReference type="ARBA" id="ARBA00005983"/>
    </source>
</evidence>
<sequence length="386" mass="42396">MVSRSTLGVSLVTASALALGGVALSVRRGRRERPDLFPVYRPLHRMLEPGEPKQVAVVYNPTKDRADSIIRMITAELGLAGWPKARFYETEADDPGFGMAQQAIADGAEVVLAVGGDGTVRAVADGLAGTDVPLGIVPLGTGNLLARNLDMDVNDLHACINIALHGQSRTIDMIRMDMKGEQDLPPVNFVVMGGAGFDAQIMTDTREDLKARIGWLAYVEASTRHMFTRRRPAVITVNNGAPIRRKIRAVLVANTGKIQGGVSLAQTAQLSDGQLEVIVLTPRNLGSWVRMAAQFILRPTRVRYPVVEHFVGTDARVYFPNTRLPVEVDGDVLGEVSDFRAQVLPAAMKVQVYPDDMQIRSLSDFVNARDELVEQQRLWWQRLLRL</sequence>
<keyword evidence="3" id="KW-0808">Transferase</keyword>
<dbReference type="InterPro" id="IPR050187">
    <property type="entry name" value="Lipid_Phosphate_FormReg"/>
</dbReference>
<keyword evidence="7" id="KW-0444">Lipid biosynthesis</keyword>
<dbReference type="InterPro" id="IPR017438">
    <property type="entry name" value="ATP-NAD_kinase_N"/>
</dbReference>
<dbReference type="GO" id="GO:0016301">
    <property type="term" value="F:kinase activity"/>
    <property type="evidence" value="ECO:0007669"/>
    <property type="project" value="UniProtKB-KW"/>
</dbReference>
<dbReference type="Pfam" id="PF00781">
    <property type="entry name" value="DAGK_cat"/>
    <property type="match status" value="1"/>
</dbReference>
<dbReference type="PANTHER" id="PTHR12358:SF54">
    <property type="entry name" value="SPHINGOSINE KINASE RELATED PROTEIN"/>
    <property type="match status" value="1"/>
</dbReference>
<comment type="cofactor">
    <cofactor evidence="1">
        <name>Mg(2+)</name>
        <dbReference type="ChEBI" id="CHEBI:18420"/>
    </cofactor>
</comment>
<dbReference type="GO" id="GO:0008654">
    <property type="term" value="P:phospholipid biosynthetic process"/>
    <property type="evidence" value="ECO:0007669"/>
    <property type="project" value="UniProtKB-KW"/>
</dbReference>
<keyword evidence="7" id="KW-0443">Lipid metabolism</keyword>
<evidence type="ECO:0000256" key="3">
    <source>
        <dbReference type="ARBA" id="ARBA00022679"/>
    </source>
</evidence>
<evidence type="ECO:0000256" key="5">
    <source>
        <dbReference type="ARBA" id="ARBA00022777"/>
    </source>
</evidence>
<protein>
    <submittedName>
        <fullName evidence="10">NAD(+)/NADH kinase</fullName>
    </submittedName>
</protein>
<evidence type="ECO:0000313" key="10">
    <source>
        <dbReference type="EMBL" id="HJD51281.1"/>
    </source>
</evidence>
<evidence type="ECO:0000313" key="11">
    <source>
        <dbReference type="Proteomes" id="UP000823908"/>
    </source>
</evidence>
<dbReference type="PROSITE" id="PS50146">
    <property type="entry name" value="DAGK"/>
    <property type="match status" value="1"/>
</dbReference>
<dbReference type="AlphaFoldDB" id="A0A9D2UF79"/>
<evidence type="ECO:0000256" key="8">
    <source>
        <dbReference type="ARBA" id="ARBA00023264"/>
    </source>
</evidence>
<keyword evidence="4" id="KW-0547">Nucleotide-binding</keyword>
<dbReference type="InterPro" id="IPR045540">
    <property type="entry name" value="YegS/DAGK_C"/>
</dbReference>
<dbReference type="InterPro" id="IPR001206">
    <property type="entry name" value="Diacylglycerol_kinase_cat_dom"/>
</dbReference>
<evidence type="ECO:0000256" key="7">
    <source>
        <dbReference type="ARBA" id="ARBA00023209"/>
    </source>
</evidence>
<dbReference type="GO" id="GO:0005524">
    <property type="term" value="F:ATP binding"/>
    <property type="evidence" value="ECO:0007669"/>
    <property type="project" value="UniProtKB-KW"/>
</dbReference>
<accession>A0A9D2UF79</accession>
<dbReference type="Proteomes" id="UP000823908">
    <property type="component" value="Unassembled WGS sequence"/>
</dbReference>
<name>A0A9D2UF79_9MICC</name>